<comment type="subcellular location">
    <subcellularLocation>
        <location evidence="1">Nucleus</location>
    </subcellularLocation>
</comment>
<feature type="region of interest" description="Disordered" evidence="8">
    <location>
        <begin position="260"/>
        <end position="307"/>
    </location>
</feature>
<sequence>MMNIIHEVGPVQNEESSLSPNIDNTQQQQHYRLQLLAQAVEKIESECSQKTLTTITSAPKKQHHQQQQHHIPIDSLSMTSSSKQQQELLMQLLAQQNVAAVMAAAAAAAAAQRQVQQQKVEPISPPSTSSASSTAESPIDFSSHRLIDDINECSTPTSLSPLPNQQQQIISMLQNLQSTNNFPFLLTNKNGKPTRPFKAYPREPLMLPIGFCPSTTSEHTNIFAEVASRTTANRKRLAQTQERLKQRLQQQQQQQQQLVSTTHFISSSGTQILQPPKKRHRMIENPIIDDEKNLSKEHDDDDTNNAIKDDSYWERRRKNNEAAKRSRDARRVKEDEIALRAAILEQENMKLRLELSQLKQETAKLRCMIHTSS</sequence>
<proteinExistence type="inferred from homology"/>
<evidence type="ECO:0000259" key="9">
    <source>
        <dbReference type="PROSITE" id="PS50217"/>
    </source>
</evidence>
<name>A0A815GC94_9BILA</name>
<dbReference type="Pfam" id="PF07716">
    <property type="entry name" value="bZIP_2"/>
    <property type="match status" value="1"/>
</dbReference>
<dbReference type="InterPro" id="IPR040223">
    <property type="entry name" value="PAR_bZIP"/>
</dbReference>
<comment type="caution">
    <text evidence="10">The sequence shown here is derived from an EMBL/GenBank/DDBJ whole genome shotgun (WGS) entry which is preliminary data.</text>
</comment>
<keyword evidence="4" id="KW-0238">DNA-binding</keyword>
<feature type="compositionally biased region" description="Polar residues" evidence="8">
    <location>
        <begin position="260"/>
        <end position="273"/>
    </location>
</feature>
<evidence type="ECO:0000256" key="4">
    <source>
        <dbReference type="ARBA" id="ARBA00023125"/>
    </source>
</evidence>
<evidence type="ECO:0000313" key="10">
    <source>
        <dbReference type="EMBL" id="CAF1336668.1"/>
    </source>
</evidence>
<keyword evidence="3" id="KW-0805">Transcription regulation</keyword>
<protein>
    <recommendedName>
        <fullName evidence="9">BZIP domain-containing protein</fullName>
    </recommendedName>
</protein>
<reference evidence="10" key="1">
    <citation type="submission" date="2021-02" db="EMBL/GenBank/DDBJ databases">
        <authorList>
            <person name="Nowell W R."/>
        </authorList>
    </citation>
    <scope>NUCLEOTIDE SEQUENCE</scope>
</reference>
<dbReference type="PROSITE" id="PS50217">
    <property type="entry name" value="BZIP"/>
    <property type="match status" value="1"/>
</dbReference>
<dbReference type="SMART" id="SM00338">
    <property type="entry name" value="BRLZ"/>
    <property type="match status" value="1"/>
</dbReference>
<evidence type="ECO:0000313" key="11">
    <source>
        <dbReference type="Proteomes" id="UP000663864"/>
    </source>
</evidence>
<dbReference type="CDD" id="cd14695">
    <property type="entry name" value="bZIP_HLF"/>
    <property type="match status" value="1"/>
</dbReference>
<evidence type="ECO:0000256" key="7">
    <source>
        <dbReference type="SAM" id="Coils"/>
    </source>
</evidence>
<feature type="domain" description="BZIP" evidence="9">
    <location>
        <begin position="309"/>
        <end position="366"/>
    </location>
</feature>
<dbReference type="SUPFAM" id="SSF57959">
    <property type="entry name" value="Leucine zipper domain"/>
    <property type="match status" value="1"/>
</dbReference>
<feature type="compositionally biased region" description="Basic and acidic residues" evidence="8">
    <location>
        <begin position="289"/>
        <end position="298"/>
    </location>
</feature>
<dbReference type="PANTHER" id="PTHR11988:SF56">
    <property type="entry name" value="TRANSCRIPTION FACTOR CES-2"/>
    <property type="match status" value="1"/>
</dbReference>
<dbReference type="GO" id="GO:0005634">
    <property type="term" value="C:nucleus"/>
    <property type="evidence" value="ECO:0007669"/>
    <property type="project" value="UniProtKB-SubCell"/>
</dbReference>
<dbReference type="Gene3D" id="1.20.5.170">
    <property type="match status" value="1"/>
</dbReference>
<evidence type="ECO:0000256" key="3">
    <source>
        <dbReference type="ARBA" id="ARBA00023015"/>
    </source>
</evidence>
<feature type="region of interest" description="Disordered" evidence="8">
    <location>
        <begin position="117"/>
        <end position="137"/>
    </location>
</feature>
<dbReference type="Proteomes" id="UP000663864">
    <property type="component" value="Unassembled WGS sequence"/>
</dbReference>
<feature type="coiled-coil region" evidence="7">
    <location>
        <begin position="341"/>
        <end position="368"/>
    </location>
</feature>
<evidence type="ECO:0000256" key="6">
    <source>
        <dbReference type="ARBA" id="ARBA00023242"/>
    </source>
</evidence>
<keyword evidence="5" id="KW-0804">Transcription</keyword>
<accession>A0A815GC94</accession>
<gene>
    <name evidence="10" type="ORF">ZHD862_LOCUS29827</name>
</gene>
<dbReference type="FunFam" id="1.20.5.170:FF:000025">
    <property type="entry name" value="nuclear factor interleukin-3-regulated protein-like"/>
    <property type="match status" value="1"/>
</dbReference>
<dbReference type="GO" id="GO:0000978">
    <property type="term" value="F:RNA polymerase II cis-regulatory region sequence-specific DNA binding"/>
    <property type="evidence" value="ECO:0007669"/>
    <property type="project" value="TreeGrafter"/>
</dbReference>
<dbReference type="GO" id="GO:0000981">
    <property type="term" value="F:DNA-binding transcription factor activity, RNA polymerase II-specific"/>
    <property type="evidence" value="ECO:0007669"/>
    <property type="project" value="TreeGrafter"/>
</dbReference>
<evidence type="ECO:0000256" key="1">
    <source>
        <dbReference type="ARBA" id="ARBA00004123"/>
    </source>
</evidence>
<keyword evidence="6" id="KW-0539">Nucleus</keyword>
<dbReference type="AlphaFoldDB" id="A0A815GC94"/>
<dbReference type="InterPro" id="IPR046347">
    <property type="entry name" value="bZIP_sf"/>
</dbReference>
<evidence type="ECO:0000256" key="5">
    <source>
        <dbReference type="ARBA" id="ARBA00023163"/>
    </source>
</evidence>
<evidence type="ECO:0000256" key="8">
    <source>
        <dbReference type="SAM" id="MobiDB-lite"/>
    </source>
</evidence>
<dbReference type="PANTHER" id="PTHR11988">
    <property type="entry name" value="THYROTROPH EMBRYONIC FACTOR RELATED"/>
    <property type="match status" value="1"/>
</dbReference>
<feature type="region of interest" description="Disordered" evidence="8">
    <location>
        <begin position="1"/>
        <end position="21"/>
    </location>
</feature>
<dbReference type="EMBL" id="CAJNOT010002694">
    <property type="protein sequence ID" value="CAF1336668.1"/>
    <property type="molecule type" value="Genomic_DNA"/>
</dbReference>
<organism evidence="10 11">
    <name type="scientific">Rotaria sordida</name>
    <dbReference type="NCBI Taxonomy" id="392033"/>
    <lineage>
        <taxon>Eukaryota</taxon>
        <taxon>Metazoa</taxon>
        <taxon>Spiralia</taxon>
        <taxon>Gnathifera</taxon>
        <taxon>Rotifera</taxon>
        <taxon>Eurotatoria</taxon>
        <taxon>Bdelloidea</taxon>
        <taxon>Philodinida</taxon>
        <taxon>Philodinidae</taxon>
        <taxon>Rotaria</taxon>
    </lineage>
</organism>
<dbReference type="InterPro" id="IPR004827">
    <property type="entry name" value="bZIP"/>
</dbReference>
<keyword evidence="7" id="KW-0175">Coiled coil</keyword>
<evidence type="ECO:0000256" key="2">
    <source>
        <dbReference type="ARBA" id="ARBA00006079"/>
    </source>
</evidence>
<comment type="similarity">
    <text evidence="2">Belongs to the bZIP family. NFIL3 subfamily.</text>
</comment>